<feature type="region of interest" description="Disordered" evidence="1">
    <location>
        <begin position="65"/>
        <end position="94"/>
    </location>
</feature>
<evidence type="ECO:0000313" key="3">
    <source>
        <dbReference type="Proteomes" id="UP000824120"/>
    </source>
</evidence>
<gene>
    <name evidence="2" type="ORF">H5410_056268</name>
</gene>
<feature type="compositionally biased region" description="Polar residues" evidence="1">
    <location>
        <begin position="72"/>
        <end position="85"/>
    </location>
</feature>
<accession>A0A9J5WMM6</accession>
<organism evidence="2 3">
    <name type="scientific">Solanum commersonii</name>
    <name type="common">Commerson's wild potato</name>
    <name type="synonym">Commerson's nightshade</name>
    <dbReference type="NCBI Taxonomy" id="4109"/>
    <lineage>
        <taxon>Eukaryota</taxon>
        <taxon>Viridiplantae</taxon>
        <taxon>Streptophyta</taxon>
        <taxon>Embryophyta</taxon>
        <taxon>Tracheophyta</taxon>
        <taxon>Spermatophyta</taxon>
        <taxon>Magnoliopsida</taxon>
        <taxon>eudicotyledons</taxon>
        <taxon>Gunneridae</taxon>
        <taxon>Pentapetalae</taxon>
        <taxon>asterids</taxon>
        <taxon>lamiids</taxon>
        <taxon>Solanales</taxon>
        <taxon>Solanaceae</taxon>
        <taxon>Solanoideae</taxon>
        <taxon>Solaneae</taxon>
        <taxon>Solanum</taxon>
    </lineage>
</organism>
<dbReference type="Proteomes" id="UP000824120">
    <property type="component" value="Chromosome 11"/>
</dbReference>
<proteinExistence type="predicted"/>
<dbReference type="AlphaFoldDB" id="A0A9J5WMM6"/>
<reference evidence="2 3" key="1">
    <citation type="submission" date="2020-09" db="EMBL/GenBank/DDBJ databases">
        <title>De no assembly of potato wild relative species, Solanum commersonii.</title>
        <authorList>
            <person name="Cho K."/>
        </authorList>
    </citation>
    <scope>NUCLEOTIDE SEQUENCE [LARGE SCALE GENOMIC DNA]</scope>
    <source>
        <strain evidence="2">LZ3.2</strain>
        <tissue evidence="2">Leaf</tissue>
    </source>
</reference>
<evidence type="ECO:0000313" key="2">
    <source>
        <dbReference type="EMBL" id="KAG5576134.1"/>
    </source>
</evidence>
<evidence type="ECO:0000256" key="1">
    <source>
        <dbReference type="SAM" id="MobiDB-lite"/>
    </source>
</evidence>
<dbReference type="EMBL" id="JACXVP010000011">
    <property type="protein sequence ID" value="KAG5576134.1"/>
    <property type="molecule type" value="Genomic_DNA"/>
</dbReference>
<comment type="caution">
    <text evidence="2">The sequence shown here is derived from an EMBL/GenBank/DDBJ whole genome shotgun (WGS) entry which is preliminary data.</text>
</comment>
<protein>
    <submittedName>
        <fullName evidence="2">Uncharacterized protein</fullName>
    </submittedName>
</protein>
<sequence>MQDNDKLKTRILALERGLKTLHDVVEKVFRLQKDTSTDVDRKAMIRGIPNQFKIPTILATIRLSKDDHQQSNKKVSNPTENQGSCQVKEENQIKPGFEKTISRRKWVPGDYEDGFDPWYGPA</sequence>
<keyword evidence="3" id="KW-1185">Reference proteome</keyword>
<name>A0A9J5WMM6_SOLCO</name>